<gene>
    <name evidence="1" type="ORF">HETSPECPRED_006863</name>
</gene>
<protein>
    <submittedName>
        <fullName evidence="1">Uncharacterized protein</fullName>
    </submittedName>
</protein>
<sequence>MKNTLDLDDETFENIASFVAVWAIEGQQRHLPQASLPTRELAERWADTELRDKFNAIFSRIPNKSKWDKEAPYGFVKVVVGRLGAFSRKGKKGLAAAVGATGYTLPWPF</sequence>
<accession>A0A8H3IPG2</accession>
<dbReference type="EMBL" id="CAJPDS010000048">
    <property type="protein sequence ID" value="CAF9928495.1"/>
    <property type="molecule type" value="Genomic_DNA"/>
</dbReference>
<name>A0A8H3IPG2_9LECA</name>
<keyword evidence="2" id="KW-1185">Reference proteome</keyword>
<evidence type="ECO:0000313" key="1">
    <source>
        <dbReference type="EMBL" id="CAF9928495.1"/>
    </source>
</evidence>
<dbReference type="AlphaFoldDB" id="A0A8H3IPG2"/>
<dbReference type="Proteomes" id="UP000664521">
    <property type="component" value="Unassembled WGS sequence"/>
</dbReference>
<reference evidence="1" key="1">
    <citation type="submission" date="2021-03" db="EMBL/GenBank/DDBJ databases">
        <authorList>
            <person name="Tagirdzhanova G."/>
        </authorList>
    </citation>
    <scope>NUCLEOTIDE SEQUENCE</scope>
</reference>
<organism evidence="1 2">
    <name type="scientific">Heterodermia speciosa</name>
    <dbReference type="NCBI Taxonomy" id="116794"/>
    <lineage>
        <taxon>Eukaryota</taxon>
        <taxon>Fungi</taxon>
        <taxon>Dikarya</taxon>
        <taxon>Ascomycota</taxon>
        <taxon>Pezizomycotina</taxon>
        <taxon>Lecanoromycetes</taxon>
        <taxon>OSLEUM clade</taxon>
        <taxon>Lecanoromycetidae</taxon>
        <taxon>Caliciales</taxon>
        <taxon>Physciaceae</taxon>
        <taxon>Heterodermia</taxon>
    </lineage>
</organism>
<comment type="caution">
    <text evidence="1">The sequence shown here is derived from an EMBL/GenBank/DDBJ whole genome shotgun (WGS) entry which is preliminary data.</text>
</comment>
<proteinExistence type="predicted"/>
<evidence type="ECO:0000313" key="2">
    <source>
        <dbReference type="Proteomes" id="UP000664521"/>
    </source>
</evidence>